<feature type="chain" id="PRO_5042908390" description="TIR domain-containing protein" evidence="12">
    <location>
        <begin position="21"/>
        <end position="703"/>
    </location>
</feature>
<dbReference type="PROSITE" id="PS51450">
    <property type="entry name" value="LRR"/>
    <property type="match status" value="2"/>
</dbReference>
<protein>
    <recommendedName>
        <fullName evidence="13">TIR domain-containing protein</fullName>
    </recommendedName>
</protein>
<accession>A0AAN8JK71</accession>
<evidence type="ECO:0000256" key="11">
    <source>
        <dbReference type="SAM" id="Phobius"/>
    </source>
</evidence>
<dbReference type="PANTHER" id="PTHR24365">
    <property type="entry name" value="TOLL-LIKE RECEPTOR"/>
    <property type="match status" value="1"/>
</dbReference>
<feature type="domain" description="TIR" evidence="13">
    <location>
        <begin position="545"/>
        <end position="678"/>
    </location>
</feature>
<comment type="similarity">
    <text evidence="2">Belongs to the Toll-like receptor family.</text>
</comment>
<dbReference type="Pfam" id="PF13855">
    <property type="entry name" value="LRR_8"/>
    <property type="match status" value="1"/>
</dbReference>
<evidence type="ECO:0000256" key="12">
    <source>
        <dbReference type="SAM" id="SignalP"/>
    </source>
</evidence>
<evidence type="ECO:0000256" key="9">
    <source>
        <dbReference type="ARBA" id="ARBA00023170"/>
    </source>
</evidence>
<comment type="subcellular location">
    <subcellularLocation>
        <location evidence="1">Membrane</location>
        <topology evidence="1">Single-pass type I membrane protein</topology>
    </subcellularLocation>
</comment>
<gene>
    <name evidence="14" type="ORF">SNE40_015041</name>
</gene>
<keyword evidence="4 11" id="KW-0812">Transmembrane</keyword>
<keyword evidence="9" id="KW-0675">Receptor</keyword>
<dbReference type="PANTHER" id="PTHR24365:SF541">
    <property type="entry name" value="PROTEIN TOLL-RELATED"/>
    <property type="match status" value="1"/>
</dbReference>
<keyword evidence="3" id="KW-0433">Leucine-rich repeat</keyword>
<evidence type="ECO:0000256" key="7">
    <source>
        <dbReference type="ARBA" id="ARBA00022989"/>
    </source>
</evidence>
<keyword evidence="5 12" id="KW-0732">Signal</keyword>
<dbReference type="EMBL" id="JAZGQO010000010">
    <property type="protein sequence ID" value="KAK6176810.1"/>
    <property type="molecule type" value="Genomic_DNA"/>
</dbReference>
<keyword evidence="8 11" id="KW-0472">Membrane</keyword>
<evidence type="ECO:0000256" key="1">
    <source>
        <dbReference type="ARBA" id="ARBA00004479"/>
    </source>
</evidence>
<reference evidence="14 15" key="1">
    <citation type="submission" date="2024-01" db="EMBL/GenBank/DDBJ databases">
        <title>The genome of the rayed Mediterranean limpet Patella caerulea (Linnaeus, 1758).</title>
        <authorList>
            <person name="Anh-Thu Weber A."/>
            <person name="Halstead-Nussloch G."/>
        </authorList>
    </citation>
    <scope>NUCLEOTIDE SEQUENCE [LARGE SCALE GENOMIC DNA]</scope>
    <source>
        <strain evidence="14">AATW-2023a</strain>
        <tissue evidence="14">Whole specimen</tissue>
    </source>
</reference>
<evidence type="ECO:0000256" key="3">
    <source>
        <dbReference type="ARBA" id="ARBA00022614"/>
    </source>
</evidence>
<dbReference type="InterPro" id="IPR000157">
    <property type="entry name" value="TIR_dom"/>
</dbReference>
<dbReference type="SUPFAM" id="SSF52200">
    <property type="entry name" value="Toll/Interleukin receptor TIR domain"/>
    <property type="match status" value="1"/>
</dbReference>
<dbReference type="Gene3D" id="3.40.50.10140">
    <property type="entry name" value="Toll/interleukin-1 receptor homology (TIR) domain"/>
    <property type="match status" value="1"/>
</dbReference>
<dbReference type="GO" id="GO:0007165">
    <property type="term" value="P:signal transduction"/>
    <property type="evidence" value="ECO:0007669"/>
    <property type="project" value="InterPro"/>
</dbReference>
<dbReference type="GO" id="GO:0038023">
    <property type="term" value="F:signaling receptor activity"/>
    <property type="evidence" value="ECO:0007669"/>
    <property type="project" value="TreeGrafter"/>
</dbReference>
<dbReference type="PROSITE" id="PS50104">
    <property type="entry name" value="TIR"/>
    <property type="match status" value="1"/>
</dbReference>
<dbReference type="InterPro" id="IPR032675">
    <property type="entry name" value="LRR_dom_sf"/>
</dbReference>
<dbReference type="SMART" id="SM00082">
    <property type="entry name" value="LRRCT"/>
    <property type="match status" value="2"/>
</dbReference>
<keyword evidence="15" id="KW-1185">Reference proteome</keyword>
<dbReference type="InterPro" id="IPR001611">
    <property type="entry name" value="Leu-rich_rpt"/>
</dbReference>
<keyword evidence="10" id="KW-0325">Glycoprotein</keyword>
<evidence type="ECO:0000256" key="10">
    <source>
        <dbReference type="ARBA" id="ARBA00023180"/>
    </source>
</evidence>
<keyword evidence="6" id="KW-0677">Repeat</keyword>
<evidence type="ECO:0000313" key="15">
    <source>
        <dbReference type="Proteomes" id="UP001347796"/>
    </source>
</evidence>
<evidence type="ECO:0000256" key="2">
    <source>
        <dbReference type="ARBA" id="ARBA00009634"/>
    </source>
</evidence>
<dbReference type="Pfam" id="PF01582">
    <property type="entry name" value="TIR"/>
    <property type="match status" value="1"/>
</dbReference>
<comment type="caution">
    <text evidence="14">The sequence shown here is derived from an EMBL/GenBank/DDBJ whole genome shotgun (WGS) entry which is preliminary data.</text>
</comment>
<organism evidence="14 15">
    <name type="scientific">Patella caerulea</name>
    <name type="common">Rayed Mediterranean limpet</name>
    <dbReference type="NCBI Taxonomy" id="87958"/>
    <lineage>
        <taxon>Eukaryota</taxon>
        <taxon>Metazoa</taxon>
        <taxon>Spiralia</taxon>
        <taxon>Lophotrochozoa</taxon>
        <taxon>Mollusca</taxon>
        <taxon>Gastropoda</taxon>
        <taxon>Patellogastropoda</taxon>
        <taxon>Patelloidea</taxon>
        <taxon>Patellidae</taxon>
        <taxon>Patella</taxon>
    </lineage>
</organism>
<dbReference type="InterPro" id="IPR003591">
    <property type="entry name" value="Leu-rich_rpt_typical-subtyp"/>
</dbReference>
<evidence type="ECO:0000259" key="13">
    <source>
        <dbReference type="PROSITE" id="PS50104"/>
    </source>
</evidence>
<dbReference type="Proteomes" id="UP001347796">
    <property type="component" value="Unassembled WGS sequence"/>
</dbReference>
<proteinExistence type="inferred from homology"/>
<name>A0AAN8JK71_PATCE</name>
<evidence type="ECO:0000256" key="8">
    <source>
        <dbReference type="ARBA" id="ARBA00023136"/>
    </source>
</evidence>
<dbReference type="AlphaFoldDB" id="A0AAN8JK71"/>
<dbReference type="GO" id="GO:0005886">
    <property type="term" value="C:plasma membrane"/>
    <property type="evidence" value="ECO:0007669"/>
    <property type="project" value="TreeGrafter"/>
</dbReference>
<evidence type="ECO:0000313" key="14">
    <source>
        <dbReference type="EMBL" id="KAK6176810.1"/>
    </source>
</evidence>
<sequence length="703" mass="80970">MGGKILTSILLLVLSVVVKQDYGSFVVSSENCRCSYISRCESCCYFDFESLKQLIIDEACSISSSGLIKSPTTSEENFNFYIQHTYSCLSAVPTNICDFPMIQSLVLSNNYIKHVPKLSCLKELVNLDLTYNMITVLKTGIFDSLDKLQRILLSNNFIKTIELGVLHTGLHSIKYVRLDHNNLTESDVWVLNITHAFCIFDVSHNQISKVTNKNNLRLKWSKNYKYGPGLLDFSNNKLRVLDWHVLADLASSLHSFLIQFIFWGFDFRNNPWHCDCHFYSFLYYFDNINKRFSLDYLNVTCHSPPHLNGQTVFDIDLSEFVCNITDSCPSKCFCQKQPDNHRMIIDCRNAGLSAMPLKLPFHKSLYLYFQNNFIQDIPNLPYIERTSYFDISNNTLNTISLVFTQGSSLGYLNMSNNNLESLPESIQKLRGTNIDISNNSLVCNCSNLWLGEWFRSKPNIKYRSLLTCSVSGNQNKIKIQEFQKEEHDCEVSNSTVISIVLVIFGVLLIVLTICFINFRYELLTLYYIFIKSKLRRIRKIQNESKAYDICVLLNETNDSDRLWVKDHLIHYFEENALKSYIPYRDGVIGEVTSDAIITNMNNSSTVLAVVSSSFFADPLNIFNLEAAYHQKIRNRNGKLIFIKLGQDCFPFGSNGYIRAMFRLKLFIHADNPKLMSKLTSQIQLPPKYKSRSISVTSEDILWF</sequence>
<dbReference type="InterPro" id="IPR035897">
    <property type="entry name" value="Toll_tir_struct_dom_sf"/>
</dbReference>
<dbReference type="InterPro" id="IPR000483">
    <property type="entry name" value="Cys-rich_flank_reg_C"/>
</dbReference>
<evidence type="ECO:0000256" key="5">
    <source>
        <dbReference type="ARBA" id="ARBA00022729"/>
    </source>
</evidence>
<dbReference type="Gene3D" id="3.80.10.10">
    <property type="entry name" value="Ribonuclease Inhibitor"/>
    <property type="match status" value="3"/>
</dbReference>
<evidence type="ECO:0000256" key="6">
    <source>
        <dbReference type="ARBA" id="ARBA00022737"/>
    </source>
</evidence>
<feature type="signal peptide" evidence="12">
    <location>
        <begin position="1"/>
        <end position="20"/>
    </location>
</feature>
<keyword evidence="7 11" id="KW-1133">Transmembrane helix</keyword>
<feature type="transmembrane region" description="Helical" evidence="11">
    <location>
        <begin position="496"/>
        <end position="529"/>
    </location>
</feature>
<dbReference type="Pfam" id="PF01463">
    <property type="entry name" value="LRRCT"/>
    <property type="match status" value="1"/>
</dbReference>
<dbReference type="SUPFAM" id="SSF52058">
    <property type="entry name" value="L domain-like"/>
    <property type="match status" value="2"/>
</dbReference>
<evidence type="ECO:0000256" key="4">
    <source>
        <dbReference type="ARBA" id="ARBA00022692"/>
    </source>
</evidence>
<dbReference type="SMART" id="SM00369">
    <property type="entry name" value="LRR_TYP"/>
    <property type="match status" value="3"/>
</dbReference>